<feature type="chain" id="PRO_5046777639" description="Secreted protein" evidence="1">
    <location>
        <begin position="30"/>
        <end position="151"/>
    </location>
</feature>
<dbReference type="RefSeq" id="WP_205384582.1">
    <property type="nucleotide sequence ID" value="NZ_JAFFZS010000016.1"/>
</dbReference>
<proteinExistence type="predicted"/>
<reference evidence="2 3" key="1">
    <citation type="submission" date="2021-02" db="EMBL/GenBank/DDBJ databases">
        <title>Whole genome sequencing of Streptomyces actuosus VRA1.</title>
        <authorList>
            <person name="Sen G."/>
            <person name="Sen A."/>
        </authorList>
    </citation>
    <scope>NUCLEOTIDE SEQUENCE [LARGE SCALE GENOMIC DNA]</scope>
    <source>
        <strain evidence="2 3">VRA1</strain>
    </source>
</reference>
<evidence type="ECO:0000256" key="1">
    <source>
        <dbReference type="SAM" id="SignalP"/>
    </source>
</evidence>
<protein>
    <recommendedName>
        <fullName evidence="4">Secreted protein</fullName>
    </recommendedName>
</protein>
<evidence type="ECO:0000313" key="3">
    <source>
        <dbReference type="Proteomes" id="UP000788262"/>
    </source>
</evidence>
<dbReference type="Proteomes" id="UP000788262">
    <property type="component" value="Unassembled WGS sequence"/>
</dbReference>
<dbReference type="EMBL" id="JAFFZS010000016">
    <property type="protein sequence ID" value="MBN0046428.1"/>
    <property type="molecule type" value="Genomic_DNA"/>
</dbReference>
<evidence type="ECO:0008006" key="4">
    <source>
        <dbReference type="Google" id="ProtNLM"/>
    </source>
</evidence>
<evidence type="ECO:0000313" key="2">
    <source>
        <dbReference type="EMBL" id="MBN0046428.1"/>
    </source>
</evidence>
<gene>
    <name evidence="2" type="ORF">JS756_20450</name>
</gene>
<comment type="caution">
    <text evidence="2">The sequence shown here is derived from an EMBL/GenBank/DDBJ whole genome shotgun (WGS) entry which is preliminary data.</text>
</comment>
<organism evidence="2 3">
    <name type="scientific">Streptomyces actuosus</name>
    <dbReference type="NCBI Taxonomy" id="1885"/>
    <lineage>
        <taxon>Bacteria</taxon>
        <taxon>Bacillati</taxon>
        <taxon>Actinomycetota</taxon>
        <taxon>Actinomycetes</taxon>
        <taxon>Kitasatosporales</taxon>
        <taxon>Streptomycetaceae</taxon>
        <taxon>Streptomyces</taxon>
    </lineage>
</organism>
<sequence>MANRLCRGAVFGAAAAASLLTMGASTATAQTAPTVASAAAVHCGKPILKVWYDSDQFGTYLKAWFETDKGCPKGRGVASLSGTIHCFKPKSKVVYRDSIAGKKAPASTLIKALPPKSKCKSFYAEATIVYQYAGRVPFKDTWRWNWGDYPA</sequence>
<keyword evidence="1" id="KW-0732">Signal</keyword>
<feature type="signal peptide" evidence="1">
    <location>
        <begin position="1"/>
        <end position="29"/>
    </location>
</feature>
<keyword evidence="3" id="KW-1185">Reference proteome</keyword>
<name>A0ABS2VTI2_STRAS</name>
<accession>A0ABS2VTI2</accession>